<comment type="caution">
    <text evidence="2">The sequence shown here is derived from an EMBL/GenBank/DDBJ whole genome shotgun (WGS) entry which is preliminary data.</text>
</comment>
<dbReference type="InterPro" id="IPR010718">
    <property type="entry name" value="DUF1294"/>
</dbReference>
<reference evidence="2" key="1">
    <citation type="journal article" date="2021" name="PeerJ">
        <title>Extensive microbial diversity within the chicken gut microbiome revealed by metagenomics and culture.</title>
        <authorList>
            <person name="Gilroy R."/>
            <person name="Ravi A."/>
            <person name="Getino M."/>
            <person name="Pursley I."/>
            <person name="Horton D.L."/>
            <person name="Alikhan N.F."/>
            <person name="Baker D."/>
            <person name="Gharbi K."/>
            <person name="Hall N."/>
            <person name="Watson M."/>
            <person name="Adriaenssens E.M."/>
            <person name="Foster-Nyarko E."/>
            <person name="Jarju S."/>
            <person name="Secka A."/>
            <person name="Antonio M."/>
            <person name="Oren A."/>
            <person name="Chaudhuri R.R."/>
            <person name="La Ragione R."/>
            <person name="Hildebrand F."/>
            <person name="Pallen M.J."/>
        </authorList>
    </citation>
    <scope>NUCLEOTIDE SEQUENCE</scope>
    <source>
        <strain evidence="2">3436</strain>
    </source>
</reference>
<keyword evidence="1" id="KW-0472">Membrane</keyword>
<protein>
    <submittedName>
        <fullName evidence="2">DUF1294 domain-containing protein</fullName>
    </submittedName>
</protein>
<evidence type="ECO:0000313" key="2">
    <source>
        <dbReference type="EMBL" id="HIZ49303.1"/>
    </source>
</evidence>
<dbReference type="GO" id="GO:0003676">
    <property type="term" value="F:nucleic acid binding"/>
    <property type="evidence" value="ECO:0007669"/>
    <property type="project" value="InterPro"/>
</dbReference>
<dbReference type="Pfam" id="PF06961">
    <property type="entry name" value="DUF1294"/>
    <property type="match status" value="1"/>
</dbReference>
<dbReference type="EMBL" id="DXBO01000167">
    <property type="protein sequence ID" value="HIZ49303.1"/>
    <property type="molecule type" value="Genomic_DNA"/>
</dbReference>
<proteinExistence type="predicted"/>
<dbReference type="AlphaFoldDB" id="A0A9D2F453"/>
<dbReference type="Proteomes" id="UP000824031">
    <property type="component" value="Unassembled WGS sequence"/>
</dbReference>
<sequence length="86" mass="9860">MKFLYLYLAAINLAAFGLMATDKRRAQKHRWRIPEHTLFAAALLGGSIGAIAGMYLCRHKTRHWYFVLGMPLILACQLAAAWWLLR</sequence>
<organism evidence="2 3">
    <name type="scientific">Candidatus Gemmiger excrementavium</name>
    <dbReference type="NCBI Taxonomy" id="2838608"/>
    <lineage>
        <taxon>Bacteria</taxon>
        <taxon>Bacillati</taxon>
        <taxon>Bacillota</taxon>
        <taxon>Clostridia</taxon>
        <taxon>Eubacteriales</taxon>
        <taxon>Gemmiger</taxon>
    </lineage>
</organism>
<evidence type="ECO:0000313" key="3">
    <source>
        <dbReference type="Proteomes" id="UP000824031"/>
    </source>
</evidence>
<keyword evidence="1" id="KW-0812">Transmembrane</keyword>
<feature type="transmembrane region" description="Helical" evidence="1">
    <location>
        <begin position="64"/>
        <end position="85"/>
    </location>
</feature>
<dbReference type="PIRSF" id="PIRSF002599">
    <property type="entry name" value="Cold_shock_A"/>
    <property type="match status" value="1"/>
</dbReference>
<gene>
    <name evidence="2" type="ORF">H9810_11340</name>
</gene>
<feature type="transmembrane region" description="Helical" evidence="1">
    <location>
        <begin position="36"/>
        <end position="57"/>
    </location>
</feature>
<accession>A0A9D2F453</accession>
<evidence type="ECO:0000256" key="1">
    <source>
        <dbReference type="SAM" id="Phobius"/>
    </source>
</evidence>
<name>A0A9D2F453_9FIRM</name>
<dbReference type="InterPro" id="IPR012156">
    <property type="entry name" value="Cold_shock_CspA"/>
</dbReference>
<reference evidence="2" key="2">
    <citation type="submission" date="2021-04" db="EMBL/GenBank/DDBJ databases">
        <authorList>
            <person name="Gilroy R."/>
        </authorList>
    </citation>
    <scope>NUCLEOTIDE SEQUENCE</scope>
    <source>
        <strain evidence="2">3436</strain>
    </source>
</reference>
<keyword evidence="1" id="KW-1133">Transmembrane helix</keyword>